<evidence type="ECO:0000313" key="1">
    <source>
        <dbReference type="EMBL" id="MDD1794215.1"/>
    </source>
</evidence>
<sequence>MPHDVSRLEGIVSQIEGIVSQMEGIVGAPLITRSTGISFVQDGQPLAAFLEEMDDRTKDMLFWIK</sequence>
<dbReference type="EMBL" id="JAJUBC010000015">
    <property type="protein sequence ID" value="MDD1794215.1"/>
    <property type="molecule type" value="Genomic_DNA"/>
</dbReference>
<protein>
    <submittedName>
        <fullName evidence="1">Uncharacterized protein</fullName>
    </submittedName>
</protein>
<proteinExistence type="predicted"/>
<dbReference type="Proteomes" id="UP001149400">
    <property type="component" value="Unassembled WGS sequence"/>
</dbReference>
<organism evidence="1 2">
    <name type="scientific">Enterovibrio gelatinilyticus</name>
    <dbReference type="NCBI Taxonomy" id="2899819"/>
    <lineage>
        <taxon>Bacteria</taxon>
        <taxon>Pseudomonadati</taxon>
        <taxon>Pseudomonadota</taxon>
        <taxon>Gammaproteobacteria</taxon>
        <taxon>Vibrionales</taxon>
        <taxon>Vibrionaceae</taxon>
        <taxon>Enterovibrio</taxon>
    </lineage>
</organism>
<dbReference type="RefSeq" id="WP_274165049.1">
    <property type="nucleotide sequence ID" value="NZ_JAJUBC010000015.1"/>
</dbReference>
<evidence type="ECO:0000313" key="2">
    <source>
        <dbReference type="Proteomes" id="UP001149400"/>
    </source>
</evidence>
<reference evidence="1" key="1">
    <citation type="submission" date="2021-12" db="EMBL/GenBank/DDBJ databases">
        <title>Enterovibrio ZSDZ35 sp. nov. and Enterovibrio ZSDZ42 sp. nov., isolated from coastal seawater in Qingdao.</title>
        <authorList>
            <person name="Zhang P."/>
        </authorList>
    </citation>
    <scope>NUCLEOTIDE SEQUENCE</scope>
    <source>
        <strain evidence="1">ZSDZ42</strain>
    </source>
</reference>
<comment type="caution">
    <text evidence="1">The sequence shown here is derived from an EMBL/GenBank/DDBJ whole genome shotgun (WGS) entry which is preliminary data.</text>
</comment>
<accession>A0ABT5R2W7</accession>
<gene>
    <name evidence="1" type="ORF">LRP50_13825</name>
</gene>
<keyword evidence="2" id="KW-1185">Reference proteome</keyword>
<name>A0ABT5R2W7_9GAMM</name>